<dbReference type="EMBL" id="ML211290">
    <property type="protein sequence ID" value="TFK84844.1"/>
    <property type="molecule type" value="Genomic_DNA"/>
</dbReference>
<name>A0A5C3P5A2_9APHY</name>
<keyword evidence="1" id="KW-0812">Transmembrane</keyword>
<gene>
    <name evidence="2" type="ORF">K466DRAFT_209953</name>
</gene>
<evidence type="ECO:0000313" key="2">
    <source>
        <dbReference type="EMBL" id="TFK84844.1"/>
    </source>
</evidence>
<keyword evidence="3" id="KW-1185">Reference proteome</keyword>
<organism evidence="2 3">
    <name type="scientific">Polyporus arcularius HHB13444</name>
    <dbReference type="NCBI Taxonomy" id="1314778"/>
    <lineage>
        <taxon>Eukaryota</taxon>
        <taxon>Fungi</taxon>
        <taxon>Dikarya</taxon>
        <taxon>Basidiomycota</taxon>
        <taxon>Agaricomycotina</taxon>
        <taxon>Agaricomycetes</taxon>
        <taxon>Polyporales</taxon>
        <taxon>Polyporaceae</taxon>
        <taxon>Polyporus</taxon>
    </lineage>
</organism>
<sequence>MSSFLHIAVDVVSLLCLASCFIVYGSYVRGFVSFPCPKLATASLYFPVSRRVRGEHPSGMSTCR</sequence>
<evidence type="ECO:0000313" key="3">
    <source>
        <dbReference type="Proteomes" id="UP000308197"/>
    </source>
</evidence>
<reference evidence="2 3" key="1">
    <citation type="journal article" date="2019" name="Nat. Ecol. Evol.">
        <title>Megaphylogeny resolves global patterns of mushroom evolution.</title>
        <authorList>
            <person name="Varga T."/>
            <person name="Krizsan K."/>
            <person name="Foldi C."/>
            <person name="Dima B."/>
            <person name="Sanchez-Garcia M."/>
            <person name="Sanchez-Ramirez S."/>
            <person name="Szollosi G.J."/>
            <person name="Szarkandi J.G."/>
            <person name="Papp V."/>
            <person name="Albert L."/>
            <person name="Andreopoulos W."/>
            <person name="Angelini C."/>
            <person name="Antonin V."/>
            <person name="Barry K.W."/>
            <person name="Bougher N.L."/>
            <person name="Buchanan P."/>
            <person name="Buyck B."/>
            <person name="Bense V."/>
            <person name="Catcheside P."/>
            <person name="Chovatia M."/>
            <person name="Cooper J."/>
            <person name="Damon W."/>
            <person name="Desjardin D."/>
            <person name="Finy P."/>
            <person name="Geml J."/>
            <person name="Haridas S."/>
            <person name="Hughes K."/>
            <person name="Justo A."/>
            <person name="Karasinski D."/>
            <person name="Kautmanova I."/>
            <person name="Kiss B."/>
            <person name="Kocsube S."/>
            <person name="Kotiranta H."/>
            <person name="LaButti K.M."/>
            <person name="Lechner B.E."/>
            <person name="Liimatainen K."/>
            <person name="Lipzen A."/>
            <person name="Lukacs Z."/>
            <person name="Mihaltcheva S."/>
            <person name="Morgado L.N."/>
            <person name="Niskanen T."/>
            <person name="Noordeloos M.E."/>
            <person name="Ohm R.A."/>
            <person name="Ortiz-Santana B."/>
            <person name="Ovrebo C."/>
            <person name="Racz N."/>
            <person name="Riley R."/>
            <person name="Savchenko A."/>
            <person name="Shiryaev A."/>
            <person name="Soop K."/>
            <person name="Spirin V."/>
            <person name="Szebenyi C."/>
            <person name="Tomsovsky M."/>
            <person name="Tulloss R.E."/>
            <person name="Uehling J."/>
            <person name="Grigoriev I.V."/>
            <person name="Vagvolgyi C."/>
            <person name="Papp T."/>
            <person name="Martin F.M."/>
            <person name="Miettinen O."/>
            <person name="Hibbett D.S."/>
            <person name="Nagy L.G."/>
        </authorList>
    </citation>
    <scope>NUCLEOTIDE SEQUENCE [LARGE SCALE GENOMIC DNA]</scope>
    <source>
        <strain evidence="2 3">HHB13444</strain>
    </source>
</reference>
<dbReference type="InParanoid" id="A0A5C3P5A2"/>
<proteinExistence type="predicted"/>
<dbReference type="AlphaFoldDB" id="A0A5C3P5A2"/>
<evidence type="ECO:0000256" key="1">
    <source>
        <dbReference type="SAM" id="Phobius"/>
    </source>
</evidence>
<protein>
    <submittedName>
        <fullName evidence="2">Uncharacterized protein</fullName>
    </submittedName>
</protein>
<accession>A0A5C3P5A2</accession>
<dbReference type="Proteomes" id="UP000308197">
    <property type="component" value="Unassembled WGS sequence"/>
</dbReference>
<feature type="transmembrane region" description="Helical" evidence="1">
    <location>
        <begin position="7"/>
        <end position="27"/>
    </location>
</feature>
<keyword evidence="1" id="KW-1133">Transmembrane helix</keyword>
<keyword evidence="1" id="KW-0472">Membrane</keyword>